<evidence type="ECO:0008006" key="3">
    <source>
        <dbReference type="Google" id="ProtNLM"/>
    </source>
</evidence>
<gene>
    <name evidence="1" type="ORF">M422DRAFT_144349</name>
</gene>
<name>A0A0C9UEI9_SPHS4</name>
<feature type="non-terminal residue" evidence="1">
    <location>
        <position position="78"/>
    </location>
</feature>
<dbReference type="EMBL" id="KN837619">
    <property type="protein sequence ID" value="KIJ23640.1"/>
    <property type="molecule type" value="Genomic_DNA"/>
</dbReference>
<keyword evidence="2" id="KW-1185">Reference proteome</keyword>
<sequence>LNELGISLHNRFNRFGKLPDIDKTITIRQQVIDLAPGHPDMGTHLSRLGQSLYSRFKHTGFLADLEKAISSHQRAVDI</sequence>
<dbReference type="Proteomes" id="UP000054279">
    <property type="component" value="Unassembled WGS sequence"/>
</dbReference>
<evidence type="ECO:0000313" key="1">
    <source>
        <dbReference type="EMBL" id="KIJ23640.1"/>
    </source>
</evidence>
<proteinExistence type="predicted"/>
<feature type="non-terminal residue" evidence="1">
    <location>
        <position position="1"/>
    </location>
</feature>
<evidence type="ECO:0000313" key="2">
    <source>
        <dbReference type="Proteomes" id="UP000054279"/>
    </source>
</evidence>
<accession>A0A0C9UEI9</accession>
<dbReference type="HOGENOM" id="CLU_2628752_0_0_1"/>
<reference evidence="1 2" key="1">
    <citation type="submission" date="2014-06" db="EMBL/GenBank/DDBJ databases">
        <title>Evolutionary Origins and Diversification of the Mycorrhizal Mutualists.</title>
        <authorList>
            <consortium name="DOE Joint Genome Institute"/>
            <consortium name="Mycorrhizal Genomics Consortium"/>
            <person name="Kohler A."/>
            <person name="Kuo A."/>
            <person name="Nagy L.G."/>
            <person name="Floudas D."/>
            <person name="Copeland A."/>
            <person name="Barry K.W."/>
            <person name="Cichocki N."/>
            <person name="Veneault-Fourrey C."/>
            <person name="LaButti K."/>
            <person name="Lindquist E.A."/>
            <person name="Lipzen A."/>
            <person name="Lundell T."/>
            <person name="Morin E."/>
            <person name="Murat C."/>
            <person name="Riley R."/>
            <person name="Ohm R."/>
            <person name="Sun H."/>
            <person name="Tunlid A."/>
            <person name="Henrissat B."/>
            <person name="Grigoriev I.V."/>
            <person name="Hibbett D.S."/>
            <person name="Martin F."/>
        </authorList>
    </citation>
    <scope>NUCLEOTIDE SEQUENCE [LARGE SCALE GENOMIC DNA]</scope>
    <source>
        <strain evidence="1 2">SS14</strain>
    </source>
</reference>
<protein>
    <recommendedName>
        <fullName evidence="3">Tetratricopeptide repeat protein</fullName>
    </recommendedName>
</protein>
<dbReference type="OrthoDB" id="3264935at2759"/>
<dbReference type="Pfam" id="PF13374">
    <property type="entry name" value="TPR_10"/>
    <property type="match status" value="2"/>
</dbReference>
<dbReference type="AlphaFoldDB" id="A0A0C9UEI9"/>
<organism evidence="1 2">
    <name type="scientific">Sphaerobolus stellatus (strain SS14)</name>
    <dbReference type="NCBI Taxonomy" id="990650"/>
    <lineage>
        <taxon>Eukaryota</taxon>
        <taxon>Fungi</taxon>
        <taxon>Dikarya</taxon>
        <taxon>Basidiomycota</taxon>
        <taxon>Agaricomycotina</taxon>
        <taxon>Agaricomycetes</taxon>
        <taxon>Phallomycetidae</taxon>
        <taxon>Geastrales</taxon>
        <taxon>Sphaerobolaceae</taxon>
        <taxon>Sphaerobolus</taxon>
    </lineage>
</organism>